<sequence>MCMPAYTKTSKEKRLAQILFSYVKVGRIGRQIDNFVFAHAKALSL</sequence>
<dbReference type="HOGENOM" id="CLU_3208572_0_0_1"/>
<reference evidence="1" key="2">
    <citation type="submission" date="2018-08" db="UniProtKB">
        <authorList>
            <consortium name="EnsemblPlants"/>
        </authorList>
    </citation>
    <scope>IDENTIFICATION</scope>
    <source>
        <strain evidence="1">Yugu1</strain>
    </source>
</reference>
<organism evidence="1 2">
    <name type="scientific">Setaria italica</name>
    <name type="common">Foxtail millet</name>
    <name type="synonym">Panicum italicum</name>
    <dbReference type="NCBI Taxonomy" id="4555"/>
    <lineage>
        <taxon>Eukaryota</taxon>
        <taxon>Viridiplantae</taxon>
        <taxon>Streptophyta</taxon>
        <taxon>Embryophyta</taxon>
        <taxon>Tracheophyta</taxon>
        <taxon>Spermatophyta</taxon>
        <taxon>Magnoliopsida</taxon>
        <taxon>Liliopsida</taxon>
        <taxon>Poales</taxon>
        <taxon>Poaceae</taxon>
        <taxon>PACMAD clade</taxon>
        <taxon>Panicoideae</taxon>
        <taxon>Panicodae</taxon>
        <taxon>Paniceae</taxon>
        <taxon>Cenchrinae</taxon>
        <taxon>Setaria</taxon>
    </lineage>
</organism>
<evidence type="ECO:0000313" key="1">
    <source>
        <dbReference type="EnsemblPlants" id="KQK97258"/>
    </source>
</evidence>
<proteinExistence type="predicted"/>
<evidence type="ECO:0000313" key="2">
    <source>
        <dbReference type="Proteomes" id="UP000004995"/>
    </source>
</evidence>
<dbReference type="EnsemblPlants" id="KQK97258">
    <property type="protein sequence ID" value="KQK97258"/>
    <property type="gene ID" value="SETIT_012907mg"/>
</dbReference>
<protein>
    <submittedName>
        <fullName evidence="1">Uncharacterized protein</fullName>
    </submittedName>
</protein>
<dbReference type="AlphaFoldDB" id="K3YF90"/>
<dbReference type="Gramene" id="KQK97258">
    <property type="protein sequence ID" value="KQK97258"/>
    <property type="gene ID" value="SETIT_012907mg"/>
</dbReference>
<reference evidence="2" key="1">
    <citation type="journal article" date="2012" name="Nat. Biotechnol.">
        <title>Reference genome sequence of the model plant Setaria.</title>
        <authorList>
            <person name="Bennetzen J.L."/>
            <person name="Schmutz J."/>
            <person name="Wang H."/>
            <person name="Percifield R."/>
            <person name="Hawkins J."/>
            <person name="Pontaroli A.C."/>
            <person name="Estep M."/>
            <person name="Feng L."/>
            <person name="Vaughn J.N."/>
            <person name="Grimwood J."/>
            <person name="Jenkins J."/>
            <person name="Barry K."/>
            <person name="Lindquist E."/>
            <person name="Hellsten U."/>
            <person name="Deshpande S."/>
            <person name="Wang X."/>
            <person name="Wu X."/>
            <person name="Mitros T."/>
            <person name="Triplett J."/>
            <person name="Yang X."/>
            <person name="Ye C.Y."/>
            <person name="Mauro-Herrera M."/>
            <person name="Wang L."/>
            <person name="Li P."/>
            <person name="Sharma M."/>
            <person name="Sharma R."/>
            <person name="Ronald P.C."/>
            <person name="Panaud O."/>
            <person name="Kellogg E.A."/>
            <person name="Brutnell T.P."/>
            <person name="Doust A.N."/>
            <person name="Tuskan G.A."/>
            <person name="Rokhsar D."/>
            <person name="Devos K.M."/>
        </authorList>
    </citation>
    <scope>NUCLEOTIDE SEQUENCE [LARGE SCALE GENOMIC DNA]</scope>
    <source>
        <strain evidence="2">cv. Yugu1</strain>
    </source>
</reference>
<name>K3YF90_SETIT</name>
<accession>K3YF90</accession>
<dbReference type="InParanoid" id="K3YF90"/>
<dbReference type="EMBL" id="AGNK02004341">
    <property type="status" value="NOT_ANNOTATED_CDS"/>
    <property type="molecule type" value="Genomic_DNA"/>
</dbReference>
<keyword evidence="2" id="KW-1185">Reference proteome</keyword>
<dbReference type="Proteomes" id="UP000004995">
    <property type="component" value="Unassembled WGS sequence"/>
</dbReference>